<keyword evidence="1" id="KW-1133">Transmembrane helix</keyword>
<feature type="transmembrane region" description="Helical" evidence="1">
    <location>
        <begin position="129"/>
        <end position="148"/>
    </location>
</feature>
<keyword evidence="1" id="KW-0812">Transmembrane</keyword>
<evidence type="ECO:0000256" key="1">
    <source>
        <dbReference type="SAM" id="Phobius"/>
    </source>
</evidence>
<keyword evidence="1" id="KW-0472">Membrane</keyword>
<comment type="caution">
    <text evidence="2">The sequence shown here is derived from an EMBL/GenBank/DDBJ whole genome shotgun (WGS) entry which is preliminary data.</text>
</comment>
<name>A0A7C8JR54_ORBOL</name>
<evidence type="ECO:0000313" key="3">
    <source>
        <dbReference type="Proteomes" id="UP000480548"/>
    </source>
</evidence>
<proteinExistence type="predicted"/>
<feature type="transmembrane region" description="Helical" evidence="1">
    <location>
        <begin position="89"/>
        <end position="108"/>
    </location>
</feature>
<feature type="transmembrane region" description="Helical" evidence="1">
    <location>
        <begin position="216"/>
        <end position="234"/>
    </location>
</feature>
<reference evidence="2 3" key="1">
    <citation type="submission" date="2019-06" db="EMBL/GenBank/DDBJ databases">
        <authorList>
            <person name="Palmer J.M."/>
        </authorList>
    </citation>
    <scope>NUCLEOTIDE SEQUENCE [LARGE SCALE GENOMIC DNA]</scope>
    <source>
        <strain evidence="2 3">TWF703</strain>
    </source>
</reference>
<organism evidence="2 3">
    <name type="scientific">Orbilia oligospora</name>
    <name type="common">Nematode-trapping fungus</name>
    <name type="synonym">Arthrobotrys oligospora</name>
    <dbReference type="NCBI Taxonomy" id="2813651"/>
    <lineage>
        <taxon>Eukaryota</taxon>
        <taxon>Fungi</taxon>
        <taxon>Dikarya</taxon>
        <taxon>Ascomycota</taxon>
        <taxon>Pezizomycotina</taxon>
        <taxon>Orbiliomycetes</taxon>
        <taxon>Orbiliales</taxon>
        <taxon>Orbiliaceae</taxon>
        <taxon>Orbilia</taxon>
    </lineage>
</organism>
<evidence type="ECO:0000313" key="2">
    <source>
        <dbReference type="EMBL" id="KAF3135765.1"/>
    </source>
</evidence>
<sequence length="271" mass="31048">MDPENYIPVDSAEGIMNDKEIEPNNPYITTTPSAPTTPRTSQTFPSTPPDYPIHQPPLTTTTFFSQNPPKIITPYTISQAKNLTLLTSIHAFFLLWWTFSIFIGIYSTPTKDDYDPNEHGITPAFASQLLRFRISLIGIVPAALISLFKLTVFPRLFNNQRVSEEYKRLTVDINHNTEEDEIYGLNTQGYAEYLKYGKPHLLVGQWWEKYIEWERLMNLCLHVFGMVVTIWLAVGKFRGYIRPRGPFDDAICAFSDPRAYAGDEQQVDVVD</sequence>
<dbReference type="EMBL" id="WIQZ01000031">
    <property type="protein sequence ID" value="KAF3135765.1"/>
    <property type="molecule type" value="Genomic_DNA"/>
</dbReference>
<dbReference type="Proteomes" id="UP000480548">
    <property type="component" value="Unassembled WGS sequence"/>
</dbReference>
<gene>
    <name evidence="2" type="ORF">TWF703_005859</name>
</gene>
<protein>
    <submittedName>
        <fullName evidence="2">Uncharacterized protein</fullName>
    </submittedName>
</protein>
<dbReference type="AlphaFoldDB" id="A0A7C8JR54"/>
<accession>A0A7C8JR54</accession>